<dbReference type="EMBL" id="MKIR01000012">
    <property type="protein sequence ID" value="OFI49484.1"/>
    <property type="molecule type" value="Genomic_DNA"/>
</dbReference>
<dbReference type="CDD" id="cd04301">
    <property type="entry name" value="NAT_SF"/>
    <property type="match status" value="1"/>
</dbReference>
<evidence type="ECO:0000256" key="1">
    <source>
        <dbReference type="ARBA" id="ARBA00022679"/>
    </source>
</evidence>
<name>A0A1E8GML6_9LACT</name>
<sequence length="165" mass="18668">MVEYINAKIEDLEKIVDIYNQSIPGRLATADLEEISVESRVDWFNAHNPETRPLWLIKDGEKVLGWISLSDFYGRPAYSKTAEVSIYLDNSAQGQGLGQKAIEFAESNLETLGVTTLLSFIFGHNKASLNLFKKNGFEEWGHLPQVALMDDVERDLDILGKKYED</sequence>
<dbReference type="Pfam" id="PF00583">
    <property type="entry name" value="Acetyltransf_1"/>
    <property type="match status" value="1"/>
</dbReference>
<dbReference type="PANTHER" id="PTHR43072">
    <property type="entry name" value="N-ACETYLTRANSFERASE"/>
    <property type="match status" value="1"/>
</dbReference>
<feature type="domain" description="N-acetyltransferase" evidence="3">
    <location>
        <begin position="2"/>
        <end position="159"/>
    </location>
</feature>
<dbReference type="InterPro" id="IPR000182">
    <property type="entry name" value="GNAT_dom"/>
</dbReference>
<keyword evidence="5" id="KW-1185">Reference proteome</keyword>
<dbReference type="RefSeq" id="WP_070792002.1">
    <property type="nucleotide sequence ID" value="NZ_MKIR01000012.1"/>
</dbReference>
<protein>
    <submittedName>
        <fullName evidence="4">GNAT family N-acetyltransferase</fullName>
    </submittedName>
</protein>
<dbReference type="PANTHER" id="PTHR43072:SF23">
    <property type="entry name" value="UPF0039 PROTEIN C11D3.02C"/>
    <property type="match status" value="1"/>
</dbReference>
<gene>
    <name evidence="4" type="ORF">BG261_02585</name>
</gene>
<dbReference type="GO" id="GO:0016747">
    <property type="term" value="F:acyltransferase activity, transferring groups other than amino-acyl groups"/>
    <property type="evidence" value="ECO:0007669"/>
    <property type="project" value="InterPro"/>
</dbReference>
<keyword evidence="1 4" id="KW-0808">Transferase</keyword>
<reference evidence="5" key="1">
    <citation type="submission" date="2016-09" db="EMBL/GenBank/DDBJ databases">
        <title>Draft genome sequence of a novel species of the family Streptococcaceae isolated from flowers.</title>
        <authorList>
            <person name="Chuah L.-O."/>
            <person name="Yap K.-P."/>
            <person name="Thong K.L."/>
            <person name="Liong M.T."/>
            <person name="Ahmad R."/>
            <person name="Rusul G."/>
        </authorList>
    </citation>
    <scope>NUCLEOTIDE SEQUENCE [LARGE SCALE GENOMIC DNA]</scope>
    <source>
        <strain evidence="5">DF1</strain>
    </source>
</reference>
<dbReference type="AlphaFoldDB" id="A0A1E8GML6"/>
<evidence type="ECO:0000313" key="4">
    <source>
        <dbReference type="EMBL" id="OFI49484.1"/>
    </source>
</evidence>
<keyword evidence="2" id="KW-0012">Acyltransferase</keyword>
<evidence type="ECO:0000256" key="2">
    <source>
        <dbReference type="ARBA" id="ARBA00023315"/>
    </source>
</evidence>
<accession>A0A1E8GML6</accession>
<dbReference type="OrthoDB" id="9798006at2"/>
<organism evidence="4 5">
    <name type="scientific">Floricoccus tropicus</name>
    <dbReference type="NCBI Taxonomy" id="1859473"/>
    <lineage>
        <taxon>Bacteria</taxon>
        <taxon>Bacillati</taxon>
        <taxon>Bacillota</taxon>
        <taxon>Bacilli</taxon>
        <taxon>Lactobacillales</taxon>
        <taxon>Streptococcaceae</taxon>
        <taxon>Floricoccus</taxon>
    </lineage>
</organism>
<dbReference type="Gene3D" id="3.40.630.30">
    <property type="match status" value="1"/>
</dbReference>
<dbReference type="SUPFAM" id="SSF55729">
    <property type="entry name" value="Acyl-CoA N-acyltransferases (Nat)"/>
    <property type="match status" value="1"/>
</dbReference>
<evidence type="ECO:0000313" key="5">
    <source>
        <dbReference type="Proteomes" id="UP000178622"/>
    </source>
</evidence>
<evidence type="ECO:0000259" key="3">
    <source>
        <dbReference type="PROSITE" id="PS51186"/>
    </source>
</evidence>
<proteinExistence type="predicted"/>
<comment type="caution">
    <text evidence="4">The sequence shown here is derived from an EMBL/GenBank/DDBJ whole genome shotgun (WGS) entry which is preliminary data.</text>
</comment>
<dbReference type="STRING" id="1859473.BG261_02585"/>
<dbReference type="InterPro" id="IPR016181">
    <property type="entry name" value="Acyl_CoA_acyltransferase"/>
</dbReference>
<dbReference type="PROSITE" id="PS51186">
    <property type="entry name" value="GNAT"/>
    <property type="match status" value="1"/>
</dbReference>
<dbReference type="Proteomes" id="UP000178622">
    <property type="component" value="Unassembled WGS sequence"/>
</dbReference>